<feature type="domain" description="EGF-like" evidence="2">
    <location>
        <begin position="1087"/>
        <end position="1135"/>
    </location>
</feature>
<feature type="domain" description="EGF-like" evidence="2">
    <location>
        <begin position="1523"/>
        <end position="1563"/>
    </location>
</feature>
<feature type="domain" description="EGF-like" evidence="2">
    <location>
        <begin position="1670"/>
        <end position="1707"/>
    </location>
</feature>
<sequence length="3136" mass="360788">MKTIDQQRQYNNNYFFKQCQKKTKPLINLTIQGFQMRIIINKNNKQEMILWSLKFLIIQSAFGWRDYKQDFRTVFPDGNDLCPEFHVHMPGLHPHQCVSYASVCNGVTEVQAIFSNNFYYLCHPRFKTENMTKDEISVFCQHPFYLKIELSFTDGLMYYSCEKKREIELCLIHLAYPKDFEIDLGYIYDCQFCKPPYFGRDCLKINPGYDYERSKNSTGDCASKQCSSCETKQKCNSCIHGYINPRDGQVFQCQVSCPIYQETCQMNESGLAVTTQNCAQNYARFDVNYCVYCTDSCYSCYFYRRPDGVQIFTCSQCQQGYKLLLKYNSTVFQQNECQSNKDCASEQQFSPVYEQTQPDGSIYVNYYDVSCRQCILGYFYQYVTKYDQGCKPYTKRSDNCFQISHKNSNQCIACQPWYSLKPDGTCTSDRISCGPMCQTCLDNNPQFCTSCDGLKFLTLDPINGTCSCQPPNGQYLEFCKPCKDGYCNECEINDFFSCISCKPEINRMLVNKECVCVPGTYDAGNDDQICVACDKSCLTCSSISECTECLDESISFRIKIDHFCLCKIGYAEYQIKETQCGLCHPRCRTCFQPADETTNQYCLTCNPDENRILSEEFKCECKDNYGDNNGTINICFTCDYTCGSCYNSQSTGCVTCLESSSRYLTILDQCLCKPSSYDDFTDNIQCQKCHYACQQCANSSEKAACTECPETRIPSNPSASNYECICQYSNFFDDGLSLACQQCHFTCTSCNGPLSSNCLTCDNTYRQLDFSTCICPPKYYDIGELQCAGCHYSCQKCFDNTENGCIVCSFELDFRVLKGNTCKCDNGYFEELEQAQCSKCSYKCETCVTQAENCITCPSNSLRILDPIKGCFCSGELYDKENEITCQKCHFKCKACTTFGEDKCLACDSIANRELKEDQCKCKPHYFEMEVQECPVCSAYCYECINKFDNCTSCNEDRYLDGSTCECITKILGGIISTFDFNGQIKCQKCHYSCGSCDGTEETDCLTCMENENRIQVGKTCVCKDGYYNRGLPVCEKCGYQCKNCKQQSNSCTSCQDNTFRILISSFNKCQCIQRYYDDGQNEICQECHYSCYRCNDISTKCEFCSVESNRSYNEQLFTCDCNLGYYDFGIEICQKCHYSCLNCSSGDSNSCISCVNSNTSKRAFYNNTCNCFFGYYDDGKLVECQKCDVQCLSCIEQSYQCLSCPQTRLIQSNCKCAEGYYDIGEQLCLKCNQNCMSCELNSNKCTSCYIEQFRVLNLINKTCDCQIGYTEIDGICQKCQDCCLTCSQSINNCTSCGQFRFLKNNTCVCNDGMFESDIDKSCKLCDKTCLTCSSSETHCLTCSIDNHRQLQLGNICECSQGYFENPTTKNCEQCEESCLTCSLLSNNCQTCDSSLHLSLVGNICQCSQSYYFNSLNKQCEECNITCLECSNNNQCTLCRQTTRHLDQDQKKCLCNDGYYETNQKNCQQCYFSCETCENINTYCLSCLDIYQRILINNKCLCLDGYYDAGIELCQKCVNICKTCQSSASTCLTCFEIEQFRILQGDKCICQPGYYDQNSNICLKCSNECLTCNGSADYCTSCDTNQKRVDQSIIHKCPCIIGFYSDQDSICQKCHIKCQTCINSFDKCSSCKFGLNLNRMPISGLCDCKDGYFDDGTQLQCQRCHFKCKLCQNKIDNCLICSNSLRINQPTCNCMNGYYEDEQFSCQICAPQCDTCQGSPSNCLTCKPGRVGNDCECVDGYLEMGSIFCEQCAFQCSTCTLDSKNCKTCKGNRIQIPQCICQSGYFDDSINEDCQQCASKCSECNIDGCLSCFANRILDEEMDCIPPPNSIWYDNTPWCSTCQVAVVKIYLSDDISKIIVHFDFPLNSKGFNLQFELNKCLQLFEQETVQSFGQNAVCYLNPTNNQEILIQLGYSSTINIGDEILFVSNSLSHIDCENSLQQFIFTTLQMPVNPLLPKIEYDVPLHKLNPKAENSVILNSLKNYGFRKLNNIVWKCEVEGSEDTSALYEFLNYINFIQEYNLMIPRSTLPSNSVLKFMIKYSNFIGIDSHTQFTLFTHSGDLPQINLIVKSQYFLYESIKISVSVGNLDEVNTKYQIELFEIDKKPKKSLSSGLNISTEVNSFEIVYGNISKYTLSPNTTYTFQVFAKNMNSNQIQNQIFTIDIPFSGLICNFNNQGIQSIKKDLHLYIECKDLDTKYEWNKDPDLNIQVSCNDLSQNRTCQSQQKQLINVNKTDFIQYIKKNTIPAYNVQKWTVNVQKFEQTSQIDLIIVYLDDDFPQLELEYNQGYFMRKINNYEKLNFTFIIPIHQKPNLLELSITIIYNYEIIEIIQPKYVSHSFKIFNSIKELIHGNSVNLKFSAQFTNNIMPSLNPLKLSVNQPPSCSKLQITRSSDLALTNIQIATTCQQSDDSPYKYQLRIFLREIHLTNFLEGQSDYSLILQSFQKLNQFSIQTPSSVNSSKIGILLQVLDSRGSITQLYEKIKTKPAQLNCSKIQFENLNLQSKILLLFEAMNQKCDQLHHQIYLNLLKQQVFSDPNDNILKFQAIKLYKEFLISTGSNQSVNRILNEDTQKYCYDINSTHLFITPSSTEQNQNLTNKIEKFKENLNNLDKTLQYFIKMKKQIQEELNENQFTWNEEFSQQQQHCEEGLIALLYYLDEIYSDISVVNAKNETIFKSIVELLKRINIIVDQIQNTILVNSKPLSIVGNEIIWQIKRKTKQYFNEYFNIESSQVDYLVDFIQFEQTYLKSNPLKFSLDIERQLQKQFNDQTLQVYPENYYQFQLKNAYHNRFISYENLSLQYNSNFFTYKVCSDNTQPFEEYEIQCVMRTLSMEFNQCMLIKVKKNETFEFYCQCKNVGDIFLTTSTNFSQVIQDTINKEIYVNVNSTIQDLLILRICTCSLTVIFISIYVYQLKKDCQDEKKQLQTEEGNLQEPNIQDKNFIYQGNAKVFKDKLKQIHQTISLFYYKEKTIQLSYRILEVFTQSNLLLTLAIIECYWLENQIVYICLFAIANPIVILILRILYKIIESVYMFGKIAALISHLLLIILLIIPISILFLFQLLNLSMQSKQYEVFIIFGGNIIISQILIEPFTIYARITIYRLIAHSIKNRELNPIFHLLHFFVMHSILEEIFDDFARI</sequence>
<proteinExistence type="predicted"/>
<dbReference type="Proteomes" id="UP000692954">
    <property type="component" value="Unassembled WGS sequence"/>
</dbReference>
<feature type="domain" description="EGF-like" evidence="2">
    <location>
        <begin position="1708"/>
        <end position="1736"/>
    </location>
</feature>
<dbReference type="SMART" id="SM00181">
    <property type="entry name" value="EGF"/>
    <property type="match status" value="22"/>
</dbReference>
<comment type="caution">
    <text evidence="3">The sequence shown here is derived from an EMBL/GenBank/DDBJ whole genome shotgun (WGS) entry which is preliminary data.</text>
</comment>
<feature type="domain" description="EGF-like" evidence="2">
    <location>
        <begin position="793"/>
        <end position="838"/>
    </location>
</feature>
<feature type="domain" description="EGF-like" evidence="2">
    <location>
        <begin position="1143"/>
        <end position="1186"/>
    </location>
</feature>
<feature type="transmembrane region" description="Helical" evidence="1">
    <location>
        <begin position="3034"/>
        <end position="3060"/>
    </location>
</feature>
<feature type="domain" description="EGF-like" evidence="2">
    <location>
        <begin position="1429"/>
        <end position="1468"/>
    </location>
</feature>
<feature type="domain" description="EGF-like" evidence="2">
    <location>
        <begin position="539"/>
        <end position="581"/>
    </location>
</feature>
<feature type="transmembrane region" description="Helical" evidence="1">
    <location>
        <begin position="2976"/>
        <end position="2995"/>
    </location>
</feature>
<feature type="domain" description="EGF-like" evidence="2">
    <location>
        <begin position="489"/>
        <end position="531"/>
    </location>
</feature>
<feature type="transmembrane region" description="Helical" evidence="1">
    <location>
        <begin position="2891"/>
        <end position="2910"/>
    </location>
</feature>
<protein>
    <recommendedName>
        <fullName evidence="2">EGF-like domain-containing protein</fullName>
    </recommendedName>
</protein>
<name>A0A8S1R1B8_9CILI</name>
<accession>A0A8S1R1B8</accession>
<evidence type="ECO:0000259" key="2">
    <source>
        <dbReference type="SMART" id="SM00181"/>
    </source>
</evidence>
<feature type="domain" description="EGF-like" evidence="2">
    <location>
        <begin position="1476"/>
        <end position="1515"/>
    </location>
</feature>
<feature type="domain" description="EGF-like" evidence="2">
    <location>
        <begin position="589"/>
        <end position="639"/>
    </location>
</feature>
<feature type="domain" description="EGF-like" evidence="2">
    <location>
        <begin position="1568"/>
        <end position="1612"/>
    </location>
</feature>
<feature type="domain" description="EGF-like" evidence="2">
    <location>
        <begin position="1187"/>
        <end position="1216"/>
    </location>
</feature>
<feature type="domain" description="EGF-like" evidence="2">
    <location>
        <begin position="1332"/>
        <end position="1373"/>
    </location>
</feature>
<keyword evidence="1" id="KW-0812">Transmembrane</keyword>
<feature type="transmembrane region" description="Helical" evidence="1">
    <location>
        <begin position="3072"/>
        <end position="3093"/>
    </location>
</feature>
<gene>
    <name evidence="3" type="ORF">PSON_ATCC_30995.1.T1330168</name>
</gene>
<dbReference type="InterPro" id="IPR006212">
    <property type="entry name" value="Furin_repeat"/>
</dbReference>
<organism evidence="3 4">
    <name type="scientific">Paramecium sonneborni</name>
    <dbReference type="NCBI Taxonomy" id="65129"/>
    <lineage>
        <taxon>Eukaryota</taxon>
        <taxon>Sar</taxon>
        <taxon>Alveolata</taxon>
        <taxon>Ciliophora</taxon>
        <taxon>Intramacronucleata</taxon>
        <taxon>Oligohymenophorea</taxon>
        <taxon>Peniculida</taxon>
        <taxon>Parameciidae</taxon>
        <taxon>Paramecium</taxon>
    </lineage>
</organism>
<keyword evidence="4" id="KW-1185">Reference proteome</keyword>
<dbReference type="PANTHER" id="PTHR15332:SF175">
    <property type="entry name" value="PROPROTEIN CONVERTASE SUBTILISIN_KEXIN TYPE 5-LIKE"/>
    <property type="match status" value="1"/>
</dbReference>
<feature type="domain" description="EGF-like" evidence="2">
    <location>
        <begin position="292"/>
        <end position="338"/>
    </location>
</feature>
<dbReference type="OrthoDB" id="304166at2759"/>
<feature type="domain" description="EGF-like" evidence="2">
    <location>
        <begin position="1758"/>
        <end position="1795"/>
    </location>
</feature>
<dbReference type="InterPro" id="IPR000742">
    <property type="entry name" value="EGF"/>
</dbReference>
<evidence type="ECO:0000313" key="4">
    <source>
        <dbReference type="Proteomes" id="UP000692954"/>
    </source>
</evidence>
<keyword evidence="1" id="KW-0472">Membrane</keyword>
<dbReference type="EMBL" id="CAJJDN010000133">
    <property type="protein sequence ID" value="CAD8121698.1"/>
    <property type="molecule type" value="Genomic_DNA"/>
</dbReference>
<feature type="domain" description="EGF-like" evidence="2">
    <location>
        <begin position="1238"/>
        <end position="1278"/>
    </location>
</feature>
<feature type="domain" description="EGF-like" evidence="2">
    <location>
        <begin position="1381"/>
        <end position="1421"/>
    </location>
</feature>
<feature type="domain" description="EGF-like" evidence="2">
    <location>
        <begin position="996"/>
        <end position="1036"/>
    </location>
</feature>
<evidence type="ECO:0000256" key="1">
    <source>
        <dbReference type="SAM" id="Phobius"/>
    </source>
</evidence>
<feature type="transmembrane region" description="Helical" evidence="1">
    <location>
        <begin position="3001"/>
        <end position="3022"/>
    </location>
</feature>
<feature type="domain" description="EGF-like" evidence="2">
    <location>
        <begin position="749"/>
        <end position="788"/>
    </location>
</feature>
<reference evidence="3" key="1">
    <citation type="submission" date="2021-01" db="EMBL/GenBank/DDBJ databases">
        <authorList>
            <consortium name="Genoscope - CEA"/>
            <person name="William W."/>
        </authorList>
    </citation>
    <scope>NUCLEOTIDE SEQUENCE</scope>
</reference>
<evidence type="ECO:0000313" key="3">
    <source>
        <dbReference type="EMBL" id="CAD8121698.1"/>
    </source>
</evidence>
<feature type="domain" description="EGF-like" evidence="2">
    <location>
        <begin position="220"/>
        <end position="254"/>
    </location>
</feature>
<keyword evidence="1" id="KW-1133">Transmembrane helix</keyword>
<dbReference type="PANTHER" id="PTHR15332">
    <property type="entry name" value="PROPROTEIN CONVERTASE SUBTILISIN_KEXIN TYPE 5-LIKE"/>
    <property type="match status" value="1"/>
</dbReference>
<feature type="domain" description="EGF-like" evidence="2">
    <location>
        <begin position="1613"/>
        <end position="1662"/>
    </location>
</feature>
<dbReference type="SMART" id="SM00261">
    <property type="entry name" value="FU"/>
    <property type="match status" value="28"/>
</dbReference>